<dbReference type="PANTHER" id="PTHR40660">
    <property type="entry name" value="5'-PHOSPHATE OXIDASE PUTATIVE DOMAIN-CONTAINING PROTEIN-RELATED"/>
    <property type="match status" value="1"/>
</dbReference>
<dbReference type="Pfam" id="PF01243">
    <property type="entry name" value="PNPOx_N"/>
    <property type="match status" value="1"/>
</dbReference>
<organism evidence="2 3">
    <name type="scientific">Candidatus Shapirobacteria bacterium CG06_land_8_20_14_3_00_40_12</name>
    <dbReference type="NCBI Taxonomy" id="1974881"/>
    <lineage>
        <taxon>Bacteria</taxon>
        <taxon>Candidatus Shapironibacteriota</taxon>
    </lineage>
</organism>
<dbReference type="InterPro" id="IPR011576">
    <property type="entry name" value="Pyridox_Oxase_N"/>
</dbReference>
<name>A0A2M7ASB3_9BACT</name>
<dbReference type="EMBL" id="PEWA01000023">
    <property type="protein sequence ID" value="PIU73515.1"/>
    <property type="molecule type" value="Genomic_DNA"/>
</dbReference>
<evidence type="ECO:0000313" key="2">
    <source>
        <dbReference type="EMBL" id="PIU73515.1"/>
    </source>
</evidence>
<dbReference type="Gene3D" id="2.30.110.10">
    <property type="entry name" value="Electron Transport, Fmn-binding Protein, Chain A"/>
    <property type="match status" value="1"/>
</dbReference>
<accession>A0A2M7ASB3</accession>
<dbReference type="AlphaFoldDB" id="A0A2M7ASB3"/>
<proteinExistence type="predicted"/>
<dbReference type="InterPro" id="IPR012349">
    <property type="entry name" value="Split_barrel_FMN-bd"/>
</dbReference>
<dbReference type="Proteomes" id="UP000231407">
    <property type="component" value="Unassembled WGS sequence"/>
</dbReference>
<dbReference type="SUPFAM" id="SSF50475">
    <property type="entry name" value="FMN-binding split barrel"/>
    <property type="match status" value="1"/>
</dbReference>
<evidence type="ECO:0000259" key="1">
    <source>
        <dbReference type="Pfam" id="PF01243"/>
    </source>
</evidence>
<comment type="caution">
    <text evidence="2">The sequence shown here is derived from an EMBL/GenBank/DDBJ whole genome shotgun (WGS) entry which is preliminary data.</text>
</comment>
<dbReference type="PANTHER" id="PTHR40660:SF1">
    <property type="entry name" value="5'-PHOSPHATE OXIDASE PUTATIVE DOMAIN-CONTAINING PROTEIN-RELATED"/>
    <property type="match status" value="1"/>
</dbReference>
<reference evidence="3" key="1">
    <citation type="submission" date="2017-09" db="EMBL/GenBank/DDBJ databases">
        <title>Depth-based differentiation of microbial function through sediment-hosted aquifers and enrichment of novel symbionts in the deep terrestrial subsurface.</title>
        <authorList>
            <person name="Probst A.J."/>
            <person name="Ladd B."/>
            <person name="Jarett J.K."/>
            <person name="Geller-Mcgrath D.E."/>
            <person name="Sieber C.M.K."/>
            <person name="Emerson J.B."/>
            <person name="Anantharaman K."/>
            <person name="Thomas B.C."/>
            <person name="Malmstrom R."/>
            <person name="Stieglmeier M."/>
            <person name="Klingl A."/>
            <person name="Woyke T."/>
            <person name="Ryan C.M."/>
            <person name="Banfield J.F."/>
        </authorList>
    </citation>
    <scope>NUCLEOTIDE SEQUENCE [LARGE SCALE GENOMIC DNA]</scope>
</reference>
<sequence>MLQIPVEVKKLLEKSIIAFGTCDKLMRPNVIAIACCKVVGPNQVLITDNFFNKTYKNLLENSQVSLSFWDETGNQAFQLKGNAQYMTSGDWKKRVDTDPVNTGLPHKGAVLVNITEIWDLKNHQLICSQDY</sequence>
<protein>
    <recommendedName>
        <fullName evidence="1">Pyridoxamine 5'-phosphate oxidase N-terminal domain-containing protein</fullName>
    </recommendedName>
</protein>
<evidence type="ECO:0000313" key="3">
    <source>
        <dbReference type="Proteomes" id="UP000231407"/>
    </source>
</evidence>
<feature type="domain" description="Pyridoxamine 5'-phosphate oxidase N-terminal" evidence="1">
    <location>
        <begin position="7"/>
        <end position="108"/>
    </location>
</feature>
<gene>
    <name evidence="2" type="ORF">COS78_01930</name>
</gene>